<dbReference type="PANTHER" id="PTHR45674:SF13">
    <property type="entry name" value="DNA LIGASE-RELATED"/>
    <property type="match status" value="1"/>
</dbReference>
<keyword evidence="4" id="KW-0235">DNA replication</keyword>
<dbReference type="NCBIfam" id="TIGR04120">
    <property type="entry name" value="DNA_lig_bact"/>
    <property type="match status" value="1"/>
</dbReference>
<dbReference type="InterPro" id="IPR012309">
    <property type="entry name" value="DNA_ligase_ATP-dep_C"/>
</dbReference>
<evidence type="ECO:0000256" key="13">
    <source>
        <dbReference type="ARBA" id="ARBA00034003"/>
    </source>
</evidence>
<dbReference type="CDD" id="cd07972">
    <property type="entry name" value="OBF_DNA_ligase_Arch_LigB"/>
    <property type="match status" value="1"/>
</dbReference>
<organism evidence="15 16">
    <name type="scientific">Mucilaginibacter limnophilus</name>
    <dbReference type="NCBI Taxonomy" id="1932778"/>
    <lineage>
        <taxon>Bacteria</taxon>
        <taxon>Pseudomonadati</taxon>
        <taxon>Bacteroidota</taxon>
        <taxon>Sphingobacteriia</taxon>
        <taxon>Sphingobacteriales</taxon>
        <taxon>Sphingobacteriaceae</taxon>
        <taxon>Mucilaginibacter</taxon>
    </lineage>
</organism>
<dbReference type="SUPFAM" id="SSF56091">
    <property type="entry name" value="DNA ligase/mRNA capping enzyme, catalytic domain"/>
    <property type="match status" value="1"/>
</dbReference>
<evidence type="ECO:0000256" key="12">
    <source>
        <dbReference type="ARBA" id="ARBA00023306"/>
    </source>
</evidence>
<evidence type="ECO:0000256" key="9">
    <source>
        <dbReference type="ARBA" id="ARBA00022842"/>
    </source>
</evidence>
<keyword evidence="9" id="KW-0460">Magnesium</keyword>
<dbReference type="GO" id="GO:0003677">
    <property type="term" value="F:DNA binding"/>
    <property type="evidence" value="ECO:0007669"/>
    <property type="project" value="InterPro"/>
</dbReference>
<dbReference type="InterPro" id="IPR036599">
    <property type="entry name" value="DNA_ligase_N_sf"/>
</dbReference>
<dbReference type="OrthoDB" id="9767858at2"/>
<dbReference type="EC" id="6.5.1.1" evidence="1"/>
<dbReference type="InterPro" id="IPR012310">
    <property type="entry name" value="DNA_ligase_ATP-dep_cent"/>
</dbReference>
<dbReference type="InterPro" id="IPR012308">
    <property type="entry name" value="DNA_ligase_ATP-dep_N"/>
</dbReference>
<dbReference type="PROSITE" id="PS50160">
    <property type="entry name" value="DNA_LIGASE_A3"/>
    <property type="match status" value="1"/>
</dbReference>
<evidence type="ECO:0000256" key="11">
    <source>
        <dbReference type="ARBA" id="ARBA00023204"/>
    </source>
</evidence>
<proteinExistence type="predicted"/>
<dbReference type="GO" id="GO:0006310">
    <property type="term" value="P:DNA recombination"/>
    <property type="evidence" value="ECO:0007669"/>
    <property type="project" value="UniProtKB-KW"/>
</dbReference>
<dbReference type="AlphaFoldDB" id="A0A3S3TID9"/>
<dbReference type="InterPro" id="IPR026333">
    <property type="entry name" value="ATP_dep_DNA_lig_pp_1105_fam"/>
</dbReference>
<keyword evidence="2 15" id="KW-0436">Ligase</keyword>
<keyword evidence="16" id="KW-1185">Reference proteome</keyword>
<evidence type="ECO:0000256" key="3">
    <source>
        <dbReference type="ARBA" id="ARBA00022618"/>
    </source>
</evidence>
<comment type="catalytic activity">
    <reaction evidence="13">
        <text>ATP + (deoxyribonucleotide)n-3'-hydroxyl + 5'-phospho-(deoxyribonucleotide)m = (deoxyribonucleotide)n+m + AMP + diphosphate.</text>
        <dbReference type="EC" id="6.5.1.1"/>
    </reaction>
</comment>
<dbReference type="GO" id="GO:0046872">
    <property type="term" value="F:metal ion binding"/>
    <property type="evidence" value="ECO:0007669"/>
    <property type="project" value="UniProtKB-KW"/>
</dbReference>
<keyword evidence="5" id="KW-0479">Metal-binding</keyword>
<dbReference type="PANTHER" id="PTHR45674">
    <property type="entry name" value="DNA LIGASE 1/3 FAMILY MEMBER"/>
    <property type="match status" value="1"/>
</dbReference>
<evidence type="ECO:0000256" key="5">
    <source>
        <dbReference type="ARBA" id="ARBA00022723"/>
    </source>
</evidence>
<dbReference type="Gene3D" id="2.40.50.140">
    <property type="entry name" value="Nucleic acid-binding proteins"/>
    <property type="match status" value="1"/>
</dbReference>
<dbReference type="InterPro" id="IPR012340">
    <property type="entry name" value="NA-bd_OB-fold"/>
</dbReference>
<dbReference type="SUPFAM" id="SSF50249">
    <property type="entry name" value="Nucleic acid-binding proteins"/>
    <property type="match status" value="1"/>
</dbReference>
<dbReference type="CDD" id="cd07897">
    <property type="entry name" value="Adenylation_DNA_ligase_Bac1"/>
    <property type="match status" value="1"/>
</dbReference>
<evidence type="ECO:0000256" key="1">
    <source>
        <dbReference type="ARBA" id="ARBA00012727"/>
    </source>
</evidence>
<keyword evidence="3" id="KW-0132">Cell division</keyword>
<keyword evidence="8" id="KW-0067">ATP-binding</keyword>
<keyword evidence="10" id="KW-0233">DNA recombination</keyword>
<dbReference type="InterPro" id="IPR050191">
    <property type="entry name" value="ATP-dep_DNA_ligase"/>
</dbReference>
<feature type="domain" description="ATP-dependent DNA ligase family profile" evidence="14">
    <location>
        <begin position="313"/>
        <end position="444"/>
    </location>
</feature>
<dbReference type="GO" id="GO:0003910">
    <property type="term" value="F:DNA ligase (ATP) activity"/>
    <property type="evidence" value="ECO:0007669"/>
    <property type="project" value="UniProtKB-EC"/>
</dbReference>
<dbReference type="GO" id="GO:0051301">
    <property type="term" value="P:cell division"/>
    <property type="evidence" value="ECO:0007669"/>
    <property type="project" value="UniProtKB-KW"/>
</dbReference>
<evidence type="ECO:0000256" key="6">
    <source>
        <dbReference type="ARBA" id="ARBA00022741"/>
    </source>
</evidence>
<accession>A0A3S3TID9</accession>
<evidence type="ECO:0000256" key="4">
    <source>
        <dbReference type="ARBA" id="ARBA00022705"/>
    </source>
</evidence>
<dbReference type="Pfam" id="PF01068">
    <property type="entry name" value="DNA_ligase_A_M"/>
    <property type="match status" value="1"/>
</dbReference>
<protein>
    <recommendedName>
        <fullName evidence="1">DNA ligase (ATP)</fullName>
        <ecNumber evidence="1">6.5.1.1</ecNumber>
    </recommendedName>
</protein>
<keyword evidence="12" id="KW-0131">Cell cycle</keyword>
<evidence type="ECO:0000313" key="15">
    <source>
        <dbReference type="EMBL" id="RVU01761.1"/>
    </source>
</evidence>
<reference evidence="15 16" key="1">
    <citation type="submission" date="2019-01" db="EMBL/GenBank/DDBJ databases">
        <authorList>
            <person name="Chen W.-M."/>
        </authorList>
    </citation>
    <scope>NUCLEOTIDE SEQUENCE [LARGE SCALE GENOMIC DNA]</scope>
    <source>
        <strain evidence="15 16">YBJ-36</strain>
    </source>
</reference>
<dbReference type="Proteomes" id="UP000282759">
    <property type="component" value="Unassembled WGS sequence"/>
</dbReference>
<dbReference type="NCBIfam" id="NF006701">
    <property type="entry name" value="PRK09247.1"/>
    <property type="match status" value="1"/>
</dbReference>
<dbReference type="Gene3D" id="3.30.470.30">
    <property type="entry name" value="DNA ligase/mRNA capping enzyme"/>
    <property type="match status" value="1"/>
</dbReference>
<dbReference type="GO" id="GO:0006260">
    <property type="term" value="P:DNA replication"/>
    <property type="evidence" value="ECO:0007669"/>
    <property type="project" value="UniProtKB-KW"/>
</dbReference>
<evidence type="ECO:0000256" key="10">
    <source>
        <dbReference type="ARBA" id="ARBA00023172"/>
    </source>
</evidence>
<comment type="caution">
    <text evidence="15">The sequence shown here is derived from an EMBL/GenBank/DDBJ whole genome shotgun (WGS) entry which is preliminary data.</text>
</comment>
<sequence length="548" mass="63054">MKNFANLFLSLDETNKTNEKVRILKDYFNCVPDSDKMQMLALFTGRRPKRPINATLVRNWAIEMSNIPPWLFEESYHVVGDLAETMSLLMPESTGGSSKTLSEWVAEINEIATKTEEERKLWLTESWMMLDRQERFVFNKILTGSFRVGVSQNLVIKALSDVTGIEPATLTHRVMGSWMPETYSYTQLIEARGAADDISRPYPFFLAYPIQETSEKQKSAAELQDALGDAADWQAEWKWDGIRAQMIKREGKIFIWSRGEDLSTDKFPELHPFLNALPDGTVLDGEILSFANGRPLPFNVLQTRIGRKNLSKKILEESPVAVIAYDCLEYNGEDIRYKTQSERREILEQLQAVTEWPQIFNISTLIKFGSWEELEAIRGQSREMIAEGIMLKRKNATYQVGRRRGDWWKWKIDPLSVDAVMVYAQKGHGRRADLYTDYTFAVWDGDKLVPFAKAYSGLTDQEINKVDYFVKRNTLEKFGPVRTVKPELVFEIGFEGINKSTRHKSGIALRFPRILRWRHDKKKEEADTLETLKAFLEPSAPADNSTDV</sequence>
<dbReference type="Gene3D" id="1.10.3260.10">
    <property type="entry name" value="DNA ligase, ATP-dependent, N-terminal domain"/>
    <property type="match status" value="1"/>
</dbReference>
<name>A0A3S3TID9_9SPHI</name>
<keyword evidence="7" id="KW-0227">DNA damage</keyword>
<keyword evidence="6" id="KW-0547">Nucleotide-binding</keyword>
<evidence type="ECO:0000313" key="16">
    <source>
        <dbReference type="Proteomes" id="UP000282759"/>
    </source>
</evidence>
<dbReference type="EMBL" id="SACK01000002">
    <property type="protein sequence ID" value="RVU01761.1"/>
    <property type="molecule type" value="Genomic_DNA"/>
</dbReference>
<dbReference type="InterPro" id="IPR016059">
    <property type="entry name" value="DNA_ligase_ATP-dep_CS"/>
</dbReference>
<gene>
    <name evidence="15" type="ORF">EOD41_07315</name>
</gene>
<dbReference type="RefSeq" id="WP_127704126.1">
    <property type="nucleotide sequence ID" value="NZ_SACK01000002.1"/>
</dbReference>
<dbReference type="Pfam" id="PF04679">
    <property type="entry name" value="DNA_ligase_A_C"/>
    <property type="match status" value="1"/>
</dbReference>
<dbReference type="Pfam" id="PF04675">
    <property type="entry name" value="DNA_ligase_A_N"/>
    <property type="match status" value="1"/>
</dbReference>
<keyword evidence="11" id="KW-0234">DNA repair</keyword>
<evidence type="ECO:0000259" key="14">
    <source>
        <dbReference type="PROSITE" id="PS50160"/>
    </source>
</evidence>
<evidence type="ECO:0000256" key="8">
    <source>
        <dbReference type="ARBA" id="ARBA00022840"/>
    </source>
</evidence>
<dbReference type="GO" id="GO:0006281">
    <property type="term" value="P:DNA repair"/>
    <property type="evidence" value="ECO:0007669"/>
    <property type="project" value="UniProtKB-KW"/>
</dbReference>
<dbReference type="GO" id="GO:0005524">
    <property type="term" value="F:ATP binding"/>
    <property type="evidence" value="ECO:0007669"/>
    <property type="project" value="UniProtKB-KW"/>
</dbReference>
<evidence type="ECO:0000256" key="7">
    <source>
        <dbReference type="ARBA" id="ARBA00022763"/>
    </source>
</evidence>
<dbReference type="PROSITE" id="PS00697">
    <property type="entry name" value="DNA_LIGASE_A1"/>
    <property type="match status" value="1"/>
</dbReference>
<evidence type="ECO:0000256" key="2">
    <source>
        <dbReference type="ARBA" id="ARBA00022598"/>
    </source>
</evidence>